<evidence type="ECO:0000256" key="1">
    <source>
        <dbReference type="SAM" id="MobiDB-lite"/>
    </source>
</evidence>
<gene>
    <name evidence="3" type="primary">ANTKMT</name>
</gene>
<sequence length="101" mass="10752">LPAAMEPCWEPGEPGEPGWARPEGELGGRGLLALAVASGAAAWATWAVLLMPGFRRVPLRLQVPYQPSSPRPRREDRGSGIRRWTARARGSQAGAEASPGL</sequence>
<accession>A0A8C3V613</accession>
<dbReference type="Proteomes" id="UP000694563">
    <property type="component" value="Chromosome 16"/>
</dbReference>
<feature type="transmembrane region" description="Helical" evidence="2">
    <location>
        <begin position="31"/>
        <end position="51"/>
    </location>
</feature>
<reference evidence="3" key="1">
    <citation type="submission" date="2020-10" db="EMBL/GenBank/DDBJ databases">
        <title>Catharus ustulatus (Swainson's thrush) genome, bCatUst1, primary haplotype v2.</title>
        <authorList>
            <person name="Delmore K."/>
            <person name="Vafadar M."/>
            <person name="Formenti G."/>
            <person name="Chow W."/>
            <person name="Pelan S."/>
            <person name="Howe K."/>
            <person name="Rhie A."/>
            <person name="Mountcastle J."/>
            <person name="Haase B."/>
            <person name="Fedrigo O."/>
            <person name="Jarvis E.D."/>
        </authorList>
    </citation>
    <scope>NUCLEOTIDE SEQUENCE [LARGE SCALE GENOMIC DNA]</scope>
</reference>
<feature type="compositionally biased region" description="Low complexity" evidence="1">
    <location>
        <begin position="1"/>
        <end position="21"/>
    </location>
</feature>
<feature type="region of interest" description="Disordered" evidence="1">
    <location>
        <begin position="63"/>
        <end position="101"/>
    </location>
</feature>
<protein>
    <submittedName>
        <fullName evidence="3">Adenine nucleotide translocase lysine methyltransferase</fullName>
    </submittedName>
</protein>
<keyword evidence="2" id="KW-0812">Transmembrane</keyword>
<evidence type="ECO:0000313" key="4">
    <source>
        <dbReference type="Proteomes" id="UP000694563"/>
    </source>
</evidence>
<keyword evidence="2" id="KW-1133">Transmembrane helix</keyword>
<dbReference type="AlphaFoldDB" id="A0A8C3V613"/>
<evidence type="ECO:0000313" key="3">
    <source>
        <dbReference type="Ensembl" id="ENSCUSP00005024026.1"/>
    </source>
</evidence>
<name>A0A8C3V613_CATUS</name>
<reference evidence="3" key="3">
    <citation type="submission" date="2025-09" db="UniProtKB">
        <authorList>
            <consortium name="Ensembl"/>
        </authorList>
    </citation>
    <scope>IDENTIFICATION</scope>
</reference>
<evidence type="ECO:0000256" key="2">
    <source>
        <dbReference type="SAM" id="Phobius"/>
    </source>
</evidence>
<organism evidence="3 4">
    <name type="scientific">Catharus ustulatus</name>
    <name type="common">Russet-backed thrush</name>
    <name type="synonym">Hylocichla ustulatus</name>
    <dbReference type="NCBI Taxonomy" id="91951"/>
    <lineage>
        <taxon>Eukaryota</taxon>
        <taxon>Metazoa</taxon>
        <taxon>Chordata</taxon>
        <taxon>Craniata</taxon>
        <taxon>Vertebrata</taxon>
        <taxon>Euteleostomi</taxon>
        <taxon>Archelosauria</taxon>
        <taxon>Archosauria</taxon>
        <taxon>Dinosauria</taxon>
        <taxon>Saurischia</taxon>
        <taxon>Theropoda</taxon>
        <taxon>Coelurosauria</taxon>
        <taxon>Aves</taxon>
        <taxon>Neognathae</taxon>
        <taxon>Neoaves</taxon>
        <taxon>Telluraves</taxon>
        <taxon>Australaves</taxon>
        <taxon>Passeriformes</taxon>
        <taxon>Turdidae</taxon>
        <taxon>Catharus</taxon>
    </lineage>
</organism>
<keyword evidence="2" id="KW-0472">Membrane</keyword>
<keyword evidence="4" id="KW-1185">Reference proteome</keyword>
<proteinExistence type="predicted"/>
<dbReference type="Ensembl" id="ENSCUST00005024883.1">
    <property type="protein sequence ID" value="ENSCUSP00005024026.1"/>
    <property type="gene ID" value="ENSCUSG00005015024.1"/>
</dbReference>
<feature type="region of interest" description="Disordered" evidence="1">
    <location>
        <begin position="1"/>
        <end position="23"/>
    </location>
</feature>
<reference evidence="3" key="2">
    <citation type="submission" date="2025-08" db="UniProtKB">
        <authorList>
            <consortium name="Ensembl"/>
        </authorList>
    </citation>
    <scope>IDENTIFICATION</scope>
</reference>